<gene>
    <name evidence="4" type="ORF">ACFQGB_14360</name>
</gene>
<dbReference type="Pfam" id="PF10503">
    <property type="entry name" value="Esterase_PHB"/>
    <property type="match status" value="1"/>
</dbReference>
<reference evidence="4 5" key="1">
    <citation type="journal article" date="2019" name="Int. J. Syst. Evol. Microbiol.">
        <title>The Global Catalogue of Microorganisms (GCM) 10K type strain sequencing project: providing services to taxonomists for standard genome sequencing and annotation.</title>
        <authorList>
            <consortium name="The Broad Institute Genomics Platform"/>
            <consortium name="The Broad Institute Genome Sequencing Center for Infectious Disease"/>
            <person name="Wu L."/>
            <person name="Ma J."/>
        </authorList>
    </citation>
    <scope>NUCLEOTIDE SEQUENCE [LARGE SCALE GENOMIC DNA]</scope>
    <source>
        <strain evidence="4 5">GX26</strain>
    </source>
</reference>
<organism evidence="4 5">
    <name type="scientific">Halorubellus litoreus</name>
    <dbReference type="NCBI Taxonomy" id="755308"/>
    <lineage>
        <taxon>Archaea</taxon>
        <taxon>Methanobacteriati</taxon>
        <taxon>Methanobacteriota</taxon>
        <taxon>Stenosarchaea group</taxon>
        <taxon>Halobacteria</taxon>
        <taxon>Halobacteriales</taxon>
        <taxon>Halorubellaceae</taxon>
        <taxon>Halorubellus</taxon>
    </lineage>
</organism>
<dbReference type="InterPro" id="IPR029058">
    <property type="entry name" value="AB_hydrolase_fold"/>
</dbReference>
<dbReference type="RefSeq" id="WP_336350991.1">
    <property type="nucleotide sequence ID" value="NZ_JAZAQL010000002.1"/>
</dbReference>
<dbReference type="InterPro" id="IPR050955">
    <property type="entry name" value="Plant_Biomass_Hydrol_Est"/>
</dbReference>
<dbReference type="NCBIfam" id="TIGR01840">
    <property type="entry name" value="esterase_phb"/>
    <property type="match status" value="1"/>
</dbReference>
<keyword evidence="5" id="KW-1185">Reference proteome</keyword>
<dbReference type="GO" id="GO:0016787">
    <property type="term" value="F:hydrolase activity"/>
    <property type="evidence" value="ECO:0007669"/>
    <property type="project" value="UniProtKB-KW"/>
</dbReference>
<dbReference type="PANTHER" id="PTHR43037:SF1">
    <property type="entry name" value="BLL1128 PROTEIN"/>
    <property type="match status" value="1"/>
</dbReference>
<dbReference type="PANTHER" id="PTHR43037">
    <property type="entry name" value="UNNAMED PRODUCT-RELATED"/>
    <property type="match status" value="1"/>
</dbReference>
<comment type="caution">
    <text evidence="4">The sequence shown here is derived from an EMBL/GenBank/DDBJ whole genome shotgun (WGS) entry which is preliminary data.</text>
</comment>
<sequence length="348" mass="36402">MKRRAFLRASATAAAVGAAGATASADTAAGASSGESTDRIVSSGESTDRIVPSGEYTDEYHDGVHYTRYVPDGGGADRPLVVMLHGCSQEPDEFAYATGMNALAAAEGFSVVYPDQSSFSNSFDCWNWYYDYNTARGSGEGADITSIALHEVDRLGADASRVYVAGFSAGAAMVPNLLVAYPDVYAAGAVHSGLEYDAAETATGATWSMTYGGPDPEAQALDAYEAMVGNDVVGRTPTAVFHGTDDYTVDPVNGYQAAVQAAGTSDYVGDGAADGDVSWSPSETATGSTGGFDWQRERHVDAQGRVAVERWTVDGLGHDWSGGASGATYAEPDAPSATDAIWRFFERW</sequence>
<proteinExistence type="predicted"/>
<dbReference type="Proteomes" id="UP001596395">
    <property type="component" value="Unassembled WGS sequence"/>
</dbReference>
<feature type="region of interest" description="Disordered" evidence="3">
    <location>
        <begin position="25"/>
        <end position="55"/>
    </location>
</feature>
<dbReference type="Gene3D" id="3.40.50.1820">
    <property type="entry name" value="alpha/beta hydrolase"/>
    <property type="match status" value="1"/>
</dbReference>
<feature type="compositionally biased region" description="Low complexity" evidence="3">
    <location>
        <begin position="25"/>
        <end position="35"/>
    </location>
</feature>
<evidence type="ECO:0000313" key="5">
    <source>
        <dbReference type="Proteomes" id="UP001596395"/>
    </source>
</evidence>
<accession>A0ABD5VF30</accession>
<name>A0ABD5VF30_9EURY</name>
<dbReference type="InterPro" id="IPR006311">
    <property type="entry name" value="TAT_signal"/>
</dbReference>
<dbReference type="PROSITE" id="PS51318">
    <property type="entry name" value="TAT"/>
    <property type="match status" value="1"/>
</dbReference>
<dbReference type="InterPro" id="IPR010126">
    <property type="entry name" value="Esterase_phb"/>
</dbReference>
<evidence type="ECO:0000256" key="2">
    <source>
        <dbReference type="ARBA" id="ARBA00022801"/>
    </source>
</evidence>
<dbReference type="SUPFAM" id="SSF53474">
    <property type="entry name" value="alpha/beta-Hydrolases"/>
    <property type="match status" value="1"/>
</dbReference>
<evidence type="ECO:0000313" key="4">
    <source>
        <dbReference type="EMBL" id="MFC6954049.1"/>
    </source>
</evidence>
<dbReference type="AlphaFoldDB" id="A0ABD5VF30"/>
<keyword evidence="1" id="KW-0732">Signal</keyword>
<evidence type="ECO:0000256" key="3">
    <source>
        <dbReference type="SAM" id="MobiDB-lite"/>
    </source>
</evidence>
<keyword evidence="2 4" id="KW-0378">Hydrolase</keyword>
<dbReference type="EMBL" id="JBHSXN010000002">
    <property type="protein sequence ID" value="MFC6954049.1"/>
    <property type="molecule type" value="Genomic_DNA"/>
</dbReference>
<protein>
    <submittedName>
        <fullName evidence="4">Alpha/beta hydrolase family esterase</fullName>
    </submittedName>
</protein>
<evidence type="ECO:0000256" key="1">
    <source>
        <dbReference type="ARBA" id="ARBA00022729"/>
    </source>
</evidence>